<name>A0AAP2DBW7_9BACT</name>
<organism evidence="1 2">
    <name type="scientific">Dawidia soli</name>
    <dbReference type="NCBI Taxonomy" id="2782352"/>
    <lineage>
        <taxon>Bacteria</taxon>
        <taxon>Pseudomonadati</taxon>
        <taxon>Bacteroidota</taxon>
        <taxon>Cytophagia</taxon>
        <taxon>Cytophagales</taxon>
        <taxon>Chryseotaleaceae</taxon>
        <taxon>Dawidia</taxon>
    </lineage>
</organism>
<evidence type="ECO:0000313" key="2">
    <source>
        <dbReference type="Proteomes" id="UP001319180"/>
    </source>
</evidence>
<dbReference type="AlphaFoldDB" id="A0AAP2DBW7"/>
<gene>
    <name evidence="1" type="ORF">KK078_16995</name>
</gene>
<dbReference type="Proteomes" id="UP001319180">
    <property type="component" value="Unassembled WGS sequence"/>
</dbReference>
<evidence type="ECO:0000313" key="1">
    <source>
        <dbReference type="EMBL" id="MBT1688271.1"/>
    </source>
</evidence>
<accession>A0AAP2DBW7</accession>
<dbReference type="EMBL" id="JAHESC010000024">
    <property type="protein sequence ID" value="MBT1688271.1"/>
    <property type="molecule type" value="Genomic_DNA"/>
</dbReference>
<sequence>MDVKIHHIEQLLAALARKTNRPQDTKGFEEISDMIDDVAISGRYLYKYLFLRAKEARKTNVRVLSYKPPKLDKLAGFLIPGITFLEWCDRVDRPLDNELVSCTGNYYCYVRRNAEEGTLMRSPVQIFERDNGVHFKLRGPRWTYEGAALLKNGCLFILMHASGGKEIHHVYKLGKREKPQVLQGVFSGVSTVFEPIAGRTVLIRTEEDFTKLKNLELDIAGMKRSQDKEQRRLAEYFMAYKDNNLKINPVTTFTLDDLGKVK</sequence>
<protein>
    <submittedName>
        <fullName evidence="1">Uncharacterized protein</fullName>
    </submittedName>
</protein>
<dbReference type="RefSeq" id="WP_254091497.1">
    <property type="nucleotide sequence ID" value="NZ_JAHESC010000024.1"/>
</dbReference>
<keyword evidence="2" id="KW-1185">Reference proteome</keyword>
<proteinExistence type="predicted"/>
<reference evidence="1 2" key="1">
    <citation type="submission" date="2021-05" db="EMBL/GenBank/DDBJ databases">
        <title>A Polyphasic approach of four new species of the genus Ohtaekwangia: Ohtaekwangia histidinii sp. nov., Ohtaekwangia cretensis sp. nov., Ohtaekwangia indiensis sp. nov., Ohtaekwangia reichenbachii sp. nov. from diverse environment.</title>
        <authorList>
            <person name="Octaviana S."/>
        </authorList>
    </citation>
    <scope>NUCLEOTIDE SEQUENCE [LARGE SCALE GENOMIC DNA]</scope>
    <source>
        <strain evidence="1 2">PWU37</strain>
    </source>
</reference>
<comment type="caution">
    <text evidence="1">The sequence shown here is derived from an EMBL/GenBank/DDBJ whole genome shotgun (WGS) entry which is preliminary data.</text>
</comment>